<gene>
    <name evidence="2" type="ORF">ACFOOT_15435</name>
</gene>
<evidence type="ECO:0000313" key="3">
    <source>
        <dbReference type="Proteomes" id="UP001595683"/>
    </source>
</evidence>
<keyword evidence="1" id="KW-0812">Transmembrane</keyword>
<accession>A0ABV7V6U4</accession>
<proteinExistence type="predicted"/>
<evidence type="ECO:0000256" key="1">
    <source>
        <dbReference type="SAM" id="Phobius"/>
    </source>
</evidence>
<sequence length="83" mass="9602">MFGILLIGAVFFPFIAMPLLWRRMKRVRDGAYRNRDDAWSEQPWEEKVSSEGNLDLVKSSAVDGNLIDLGNRAREPRWPIDNP</sequence>
<keyword evidence="3" id="KW-1185">Reference proteome</keyword>
<feature type="transmembrane region" description="Helical" evidence="1">
    <location>
        <begin position="6"/>
        <end position="24"/>
    </location>
</feature>
<dbReference type="EMBL" id="JBHRYE010000024">
    <property type="protein sequence ID" value="MFC3672812.1"/>
    <property type="molecule type" value="Genomic_DNA"/>
</dbReference>
<dbReference type="RefSeq" id="WP_191325490.1">
    <property type="nucleotide sequence ID" value="NZ_BMZP01000018.1"/>
</dbReference>
<organism evidence="2 3">
    <name type="scientific">Novosphingobium pokkalii</name>
    <dbReference type="NCBI Taxonomy" id="1770194"/>
    <lineage>
        <taxon>Bacteria</taxon>
        <taxon>Pseudomonadati</taxon>
        <taxon>Pseudomonadota</taxon>
        <taxon>Alphaproteobacteria</taxon>
        <taxon>Sphingomonadales</taxon>
        <taxon>Sphingomonadaceae</taxon>
        <taxon>Novosphingobium</taxon>
    </lineage>
</organism>
<name>A0ABV7V6U4_9SPHN</name>
<keyword evidence="1" id="KW-1133">Transmembrane helix</keyword>
<dbReference type="Proteomes" id="UP001595683">
    <property type="component" value="Unassembled WGS sequence"/>
</dbReference>
<comment type="caution">
    <text evidence="2">The sequence shown here is derived from an EMBL/GenBank/DDBJ whole genome shotgun (WGS) entry which is preliminary data.</text>
</comment>
<evidence type="ECO:0000313" key="2">
    <source>
        <dbReference type="EMBL" id="MFC3672812.1"/>
    </source>
</evidence>
<protein>
    <submittedName>
        <fullName evidence="2">Uncharacterized protein</fullName>
    </submittedName>
</protein>
<keyword evidence="1" id="KW-0472">Membrane</keyword>
<reference evidence="3" key="1">
    <citation type="journal article" date="2019" name="Int. J. Syst. Evol. Microbiol.">
        <title>The Global Catalogue of Microorganisms (GCM) 10K type strain sequencing project: providing services to taxonomists for standard genome sequencing and annotation.</title>
        <authorList>
            <consortium name="The Broad Institute Genomics Platform"/>
            <consortium name="The Broad Institute Genome Sequencing Center for Infectious Disease"/>
            <person name="Wu L."/>
            <person name="Ma J."/>
        </authorList>
    </citation>
    <scope>NUCLEOTIDE SEQUENCE [LARGE SCALE GENOMIC DNA]</scope>
    <source>
        <strain evidence="3">KCTC 42224</strain>
    </source>
</reference>